<name>A0A3B1C4J2_9ZZZZ</name>
<reference evidence="2" key="1">
    <citation type="submission" date="2018-06" db="EMBL/GenBank/DDBJ databases">
        <authorList>
            <person name="Zhirakovskaya E."/>
        </authorList>
    </citation>
    <scope>NUCLEOTIDE SEQUENCE</scope>
</reference>
<proteinExistence type="predicted"/>
<dbReference type="SUPFAM" id="SSF53474">
    <property type="entry name" value="alpha/beta-Hydrolases"/>
    <property type="match status" value="1"/>
</dbReference>
<sequence>MKKIFNVLLILFIISFTTRESFAVNKYTKHEYQIEMRDGVRLYTIVYSPIDTSEAHPILITRTPYSVGPYGKDKFKHLPSHLVDDEYIFVYQDVRGKFMSQGKYVNMRPYIPNKNGNQVDESSDTYDTIDWLVENIPNNNGNVGIYGISYPGFYSAMSLNDSHPALKAVSPQAPIADWFVGDDMHHNGAFTLTMAYIFFSSFGRERPYPTTKWNSRIVKLDTTSYEYFLKVGPLKRVNGNYFHGKIDFWNKCMIHGTYDEFWQSRNTLNYFDKVTPAVMTVGGWYDNEDLYGTLNTYQTIERKNKNNKNILVMGPWYHGGWARSDGNTFGDMRFGSNTSEFYREEMEKRFFEYYLEGKGNFDLPEAYVFETGKNVWHKYDEWPPNNAAWQPIYFSDNNGLTFIQERKSKIDFNEYISDPN</sequence>
<dbReference type="Gene3D" id="3.40.50.1820">
    <property type="entry name" value="alpha/beta hydrolase"/>
    <property type="match status" value="1"/>
</dbReference>
<evidence type="ECO:0000259" key="1">
    <source>
        <dbReference type="Pfam" id="PF02129"/>
    </source>
</evidence>
<dbReference type="InterPro" id="IPR000383">
    <property type="entry name" value="Xaa-Pro-like_dom"/>
</dbReference>
<dbReference type="NCBIfam" id="TIGR00976">
    <property type="entry name" value="CocE_NonD"/>
    <property type="match status" value="1"/>
</dbReference>
<dbReference type="EMBL" id="UOGD01000121">
    <property type="protein sequence ID" value="VAX18954.1"/>
    <property type="molecule type" value="Genomic_DNA"/>
</dbReference>
<dbReference type="Pfam" id="PF02129">
    <property type="entry name" value="Peptidase_S15"/>
    <property type="match status" value="1"/>
</dbReference>
<dbReference type="InterPro" id="IPR029058">
    <property type="entry name" value="AB_hydrolase_fold"/>
</dbReference>
<dbReference type="AlphaFoldDB" id="A0A3B1C4J2"/>
<accession>A0A3B1C4J2</accession>
<feature type="domain" description="Xaa-Pro dipeptidyl-peptidase-like" evidence="1">
    <location>
        <begin position="38"/>
        <end position="319"/>
    </location>
</feature>
<dbReference type="InterPro" id="IPR005674">
    <property type="entry name" value="CocE/Ser_esterase"/>
</dbReference>
<dbReference type="GO" id="GO:0016787">
    <property type="term" value="F:hydrolase activity"/>
    <property type="evidence" value="ECO:0007669"/>
    <property type="project" value="InterPro"/>
</dbReference>
<protein>
    <submittedName>
        <fullName evidence="2">Glutaryl-7-ACA acylase</fullName>
    </submittedName>
</protein>
<dbReference type="Gene3D" id="1.10.3020.10">
    <property type="entry name" value="alpha-amino acid ester hydrolase ( Helical cap domain)"/>
    <property type="match status" value="1"/>
</dbReference>
<evidence type="ECO:0000313" key="2">
    <source>
        <dbReference type="EMBL" id="VAX18954.1"/>
    </source>
</evidence>
<gene>
    <name evidence="2" type="ORF">MNBD_IGNAVI01-2188</name>
</gene>
<organism evidence="2">
    <name type="scientific">hydrothermal vent metagenome</name>
    <dbReference type="NCBI Taxonomy" id="652676"/>
    <lineage>
        <taxon>unclassified sequences</taxon>
        <taxon>metagenomes</taxon>
        <taxon>ecological metagenomes</taxon>
    </lineage>
</organism>
<feature type="non-terminal residue" evidence="2">
    <location>
        <position position="420"/>
    </location>
</feature>